<dbReference type="GeneID" id="64598674"/>
<sequence>MAISERDIPRLQQIINVALCNGASIRVVVNKLEDALEGVYHPQGYDASDLDIAMLVYRLGGHQLLFALNQKLNIPSLRTLRTQSIFTVLTPTIGPIHNEHFNQNIHAVVLSTLTSSASLCGVSLMIDEIALEEMAIHFSKYNKVGGLCWKHSHLVDPVLRTYESAVNIAQKIHDGEVHLGKELTVIGASCFGRDKIFPILAAPTCKTKNAYDTEQNLSRAIARWNATGAAAQLFLKIPLPQDSPLFGTLINMPGLNLFTGDNEVTLDFDFKHIFKCICALLRSSAGVVLNNGRIINSMMLARYLVWLPAFDEAAVTKLLHPDDPQDVPRAVKLILAIIEFLKLQHTIMDDSFSTDIEARADLQSIALLSALLESIILPFTDVSLSLSEQVTLLSRYSHLAFAFFHAHQHSFMSYQLYYDTQTMTKNSMFCIAKQQDLNPHAPFFLGDVIMTLAPIPPYAPSWKTYRLNGDS</sequence>
<comment type="caution">
    <text evidence="1">The sequence shown here is derived from an EMBL/GenBank/DDBJ whole genome shotgun (WGS) entry which is preliminary data.</text>
</comment>
<dbReference type="OrthoDB" id="3048541at2759"/>
<proteinExistence type="predicted"/>
<dbReference type="AlphaFoldDB" id="A0A9P7DP71"/>
<name>A0A9P7DP71_9AGAM</name>
<evidence type="ECO:0000313" key="2">
    <source>
        <dbReference type="Proteomes" id="UP000719766"/>
    </source>
</evidence>
<evidence type="ECO:0000313" key="1">
    <source>
        <dbReference type="EMBL" id="KAG1799738.1"/>
    </source>
</evidence>
<gene>
    <name evidence="1" type="ORF">HD556DRAFT_1430508</name>
</gene>
<reference evidence="1" key="1">
    <citation type="journal article" date="2020" name="New Phytol.">
        <title>Comparative genomics reveals dynamic genome evolution in host specialist ectomycorrhizal fungi.</title>
        <authorList>
            <person name="Lofgren L.A."/>
            <person name="Nguyen N.H."/>
            <person name="Vilgalys R."/>
            <person name="Ruytinx J."/>
            <person name="Liao H.L."/>
            <person name="Branco S."/>
            <person name="Kuo A."/>
            <person name="LaButti K."/>
            <person name="Lipzen A."/>
            <person name="Andreopoulos W."/>
            <person name="Pangilinan J."/>
            <person name="Riley R."/>
            <person name="Hundley H."/>
            <person name="Na H."/>
            <person name="Barry K."/>
            <person name="Grigoriev I.V."/>
            <person name="Stajich J.E."/>
            <person name="Kennedy P.G."/>
        </authorList>
    </citation>
    <scope>NUCLEOTIDE SEQUENCE</scope>
    <source>
        <strain evidence="1">S12</strain>
    </source>
</reference>
<dbReference type="RefSeq" id="XP_041163961.1">
    <property type="nucleotide sequence ID" value="XM_041304910.1"/>
</dbReference>
<keyword evidence="2" id="KW-1185">Reference proteome</keyword>
<protein>
    <submittedName>
        <fullName evidence="1">Uncharacterized protein</fullName>
    </submittedName>
</protein>
<dbReference type="EMBL" id="JABBWE010000010">
    <property type="protein sequence ID" value="KAG1799738.1"/>
    <property type="molecule type" value="Genomic_DNA"/>
</dbReference>
<organism evidence="1 2">
    <name type="scientific">Suillus plorans</name>
    <dbReference type="NCBI Taxonomy" id="116603"/>
    <lineage>
        <taxon>Eukaryota</taxon>
        <taxon>Fungi</taxon>
        <taxon>Dikarya</taxon>
        <taxon>Basidiomycota</taxon>
        <taxon>Agaricomycotina</taxon>
        <taxon>Agaricomycetes</taxon>
        <taxon>Agaricomycetidae</taxon>
        <taxon>Boletales</taxon>
        <taxon>Suillineae</taxon>
        <taxon>Suillaceae</taxon>
        <taxon>Suillus</taxon>
    </lineage>
</organism>
<dbReference type="Proteomes" id="UP000719766">
    <property type="component" value="Unassembled WGS sequence"/>
</dbReference>
<accession>A0A9P7DP71</accession>